<dbReference type="AlphaFoldDB" id="A0AAD4NGY5"/>
<gene>
    <name evidence="2" type="ORF">DdX_02222</name>
</gene>
<sequence length="103" mass="11455">MGFPRLSREALDRNNWGTSPVNGDKTIKPSTTETGIQALIRRQNRHYYYRRSDGAIINKANNNGAKEALISTAKCRPAKRHQPGPNIMGGKDDIISAISCFRV</sequence>
<name>A0AAD4NGY5_9BILA</name>
<protein>
    <submittedName>
        <fullName evidence="2">Uncharacterized protein</fullName>
    </submittedName>
</protein>
<evidence type="ECO:0000313" key="2">
    <source>
        <dbReference type="EMBL" id="KAI1725560.1"/>
    </source>
</evidence>
<dbReference type="EMBL" id="JAKKPZ010000002">
    <property type="protein sequence ID" value="KAI1725560.1"/>
    <property type="molecule type" value="Genomic_DNA"/>
</dbReference>
<evidence type="ECO:0000256" key="1">
    <source>
        <dbReference type="SAM" id="MobiDB-lite"/>
    </source>
</evidence>
<feature type="region of interest" description="Disordered" evidence="1">
    <location>
        <begin position="1"/>
        <end position="29"/>
    </location>
</feature>
<reference evidence="2" key="1">
    <citation type="submission" date="2022-01" db="EMBL/GenBank/DDBJ databases">
        <title>Genome Sequence Resource for Two Populations of Ditylenchus destructor, the Migratory Endoparasitic Phytonematode.</title>
        <authorList>
            <person name="Zhang H."/>
            <person name="Lin R."/>
            <person name="Xie B."/>
        </authorList>
    </citation>
    <scope>NUCLEOTIDE SEQUENCE</scope>
    <source>
        <strain evidence="2">BazhouSP</strain>
    </source>
</reference>
<proteinExistence type="predicted"/>
<keyword evidence="3" id="KW-1185">Reference proteome</keyword>
<evidence type="ECO:0000313" key="3">
    <source>
        <dbReference type="Proteomes" id="UP001201812"/>
    </source>
</evidence>
<feature type="compositionally biased region" description="Basic and acidic residues" evidence="1">
    <location>
        <begin position="1"/>
        <end position="12"/>
    </location>
</feature>
<organism evidence="2 3">
    <name type="scientific">Ditylenchus destructor</name>
    <dbReference type="NCBI Taxonomy" id="166010"/>
    <lineage>
        <taxon>Eukaryota</taxon>
        <taxon>Metazoa</taxon>
        <taxon>Ecdysozoa</taxon>
        <taxon>Nematoda</taxon>
        <taxon>Chromadorea</taxon>
        <taxon>Rhabditida</taxon>
        <taxon>Tylenchina</taxon>
        <taxon>Tylenchomorpha</taxon>
        <taxon>Sphaerularioidea</taxon>
        <taxon>Anguinidae</taxon>
        <taxon>Anguininae</taxon>
        <taxon>Ditylenchus</taxon>
    </lineage>
</organism>
<accession>A0AAD4NGY5</accession>
<comment type="caution">
    <text evidence="2">The sequence shown here is derived from an EMBL/GenBank/DDBJ whole genome shotgun (WGS) entry which is preliminary data.</text>
</comment>
<dbReference type="Proteomes" id="UP001201812">
    <property type="component" value="Unassembled WGS sequence"/>
</dbReference>